<feature type="signal peptide" evidence="2">
    <location>
        <begin position="1"/>
        <end position="20"/>
    </location>
</feature>
<evidence type="ECO:0000259" key="3">
    <source>
        <dbReference type="PROSITE" id="PS51723"/>
    </source>
</evidence>
<dbReference type="PROSITE" id="PS51723">
    <property type="entry name" value="PEPTIDASE_M60"/>
    <property type="match status" value="1"/>
</dbReference>
<keyword evidence="2" id="KW-0732">Signal</keyword>
<dbReference type="InterPro" id="IPR041549">
    <property type="entry name" value="IMPa_helical"/>
</dbReference>
<name>A0ABS6VQG6_9GAMM</name>
<protein>
    <submittedName>
        <fullName evidence="4">ImpA family metalloprotease</fullName>
        <ecNumber evidence="4">3.4.24.-</ecNumber>
    </submittedName>
</protein>
<dbReference type="Pfam" id="PF18650">
    <property type="entry name" value="IMPa_N_2"/>
    <property type="match status" value="1"/>
</dbReference>
<dbReference type="EC" id="3.4.24.-" evidence="4"/>
<proteinExistence type="predicted"/>
<evidence type="ECO:0000313" key="5">
    <source>
        <dbReference type="Proteomes" id="UP001166291"/>
    </source>
</evidence>
<feature type="chain" id="PRO_5045444312" evidence="2">
    <location>
        <begin position="21"/>
        <end position="993"/>
    </location>
</feature>
<dbReference type="SMART" id="SM01276">
    <property type="entry name" value="M60-like"/>
    <property type="match status" value="1"/>
</dbReference>
<keyword evidence="4" id="KW-0482">Metalloprotease</keyword>
<accession>A0ABS6VQG6</accession>
<organism evidence="4 5">
    <name type="scientific">Zhongshania aquimaris</name>
    <dbReference type="NCBI Taxonomy" id="2857107"/>
    <lineage>
        <taxon>Bacteria</taxon>
        <taxon>Pseudomonadati</taxon>
        <taxon>Pseudomonadota</taxon>
        <taxon>Gammaproteobacteria</taxon>
        <taxon>Cellvibrionales</taxon>
        <taxon>Spongiibacteraceae</taxon>
        <taxon>Zhongshania</taxon>
    </lineage>
</organism>
<comment type="caution">
    <text evidence="4">The sequence shown here is derived from an EMBL/GenBank/DDBJ whole genome shotgun (WGS) entry which is preliminary data.</text>
</comment>
<dbReference type="NCBIfam" id="NF038322">
    <property type="entry name" value="ImpA_fam_HExGH"/>
    <property type="match status" value="1"/>
</dbReference>
<dbReference type="Pfam" id="PF18642">
    <property type="entry name" value="IMPa_helical"/>
    <property type="match status" value="1"/>
</dbReference>
<dbReference type="RefSeq" id="WP_219042752.1">
    <property type="nucleotide sequence ID" value="NZ_JAHWDQ010000001.1"/>
</dbReference>
<keyword evidence="5" id="KW-1185">Reference proteome</keyword>
<feature type="domain" description="Peptidase M60" evidence="3">
    <location>
        <begin position="494"/>
        <end position="851"/>
    </location>
</feature>
<evidence type="ECO:0000256" key="1">
    <source>
        <dbReference type="SAM" id="MobiDB-lite"/>
    </source>
</evidence>
<dbReference type="InterPro" id="IPR031161">
    <property type="entry name" value="Peptidase_M60_dom"/>
</dbReference>
<dbReference type="EMBL" id="JAHWDQ010000001">
    <property type="protein sequence ID" value="MBW2940564.1"/>
    <property type="molecule type" value="Genomic_DNA"/>
</dbReference>
<reference evidence="4" key="1">
    <citation type="submission" date="2021-07" db="EMBL/GenBank/DDBJ databases">
        <title>Zhongshania sp. CAU 1632 isolated from seawater.</title>
        <authorList>
            <person name="Kim W."/>
        </authorList>
    </citation>
    <scope>NUCLEOTIDE SEQUENCE</scope>
    <source>
        <strain evidence="4">CAU 1632</strain>
    </source>
</reference>
<dbReference type="PROSITE" id="PS51257">
    <property type="entry name" value="PROKAR_LIPOPROTEIN"/>
    <property type="match status" value="1"/>
</dbReference>
<keyword evidence="4" id="KW-0378">Hydrolase</keyword>
<feature type="region of interest" description="Disordered" evidence="1">
    <location>
        <begin position="25"/>
        <end position="46"/>
    </location>
</feature>
<sequence length="993" mass="107963">MTNVTRAYLFIILLTLVACGGGGSGGGAGDRVSPPDRDNDGIYDSVDNCPDVINPSQQDGNANGIGDACEGEAPLETVLRTGDVFAVAGYDPKADLINTAIAENSALEESVADLVSGVFGSGAISYQIPNRTSYVSAPSYRRKANGQIPLLMQNGGRVQAMAGVYKQQHARYSLFGSNPPLLFSQGLNQSFESAFRRLVAWLLGDTAGDESSLQSSLTVLVARTQNTAVIQAWFQAALPNSSVNTCSKTAELNTCTSGVDLIVLGKNGAEETLDGDVLALKQQLQAGVPVLYLHTGQEHATSASKAYSAIFGADLPGPGNYFLSEANRNSEWNNAGELIAALQADSVGINAVLAHVLNGDFSFDLAAGLSGDTVDTSSVFGFEDNFDRGASALRTLMRAMDSDKVRIFDEALADYRRERAYALLGDRLRQDVVFPMDILESDQNDFFSSYLADHLVYNERDISARQPDRGFQGSSDYLQVTPKNYSVSIPTRFYGRKPTGAYVLPGQAFSVTRTDNNSDISVTLFWNIQFPGAVYAFRTSDSRDHYNMPKYLQSVFYELSPGETLNLSSSYGGVVHITHSKVDPADRTIDLSFANIGTHPFYNGPDTATDFYAGMASGDYEWAEIVTPETYVTSPLAPLQDSLDQLTDRMGWDVDDVARVASDYYYNEMFRLSGYIGFDIPQRSTAIANFCASKGWECGNSDIHGVAGSVEGNIRQYITNCGSFGGCSNQPVTYTWSWDPLGAGPVHERGHHLEGNSGADYHRFAPLDNHQLTNTWRAALPYFYYRDTGGASGGNIGACGVERNEHRTNGRRYDFLQAAQNSGDPVTYMNDNVWSTGEASAMNRAIITQLAAHAADQGGFAEGWDYFPLVLTMAREFKTKLDEGEAAFDAVKAKYGFGLYSHAEAQELVSNRDGRRSWFLIAYSLITGKDQRNYFTMLGWDYTAKAASQVQALLLLPAAKQFYAFDDVCSIANAVAVPVDGVSTWPVTRPTVY</sequence>
<gene>
    <name evidence="4" type="ORF">KXJ70_07255</name>
</gene>
<dbReference type="Proteomes" id="UP001166291">
    <property type="component" value="Unassembled WGS sequence"/>
</dbReference>
<dbReference type="InterPro" id="IPR040711">
    <property type="entry name" value="IMPa_N_2"/>
</dbReference>
<evidence type="ECO:0000313" key="4">
    <source>
        <dbReference type="EMBL" id="MBW2940564.1"/>
    </source>
</evidence>
<keyword evidence="4" id="KW-0645">Protease</keyword>
<evidence type="ECO:0000256" key="2">
    <source>
        <dbReference type="SAM" id="SignalP"/>
    </source>
</evidence>
<dbReference type="GO" id="GO:0008237">
    <property type="term" value="F:metallopeptidase activity"/>
    <property type="evidence" value="ECO:0007669"/>
    <property type="project" value="UniProtKB-KW"/>
</dbReference>